<feature type="domain" description="DNA/RNA non-specific endonuclease/pyrophosphatase/phosphodiesterase" evidence="20">
    <location>
        <begin position="90"/>
        <end position="303"/>
    </location>
</feature>
<feature type="signal peptide" evidence="18">
    <location>
        <begin position="1"/>
        <end position="20"/>
    </location>
</feature>
<evidence type="ECO:0000256" key="3">
    <source>
        <dbReference type="ARBA" id="ARBA00004273"/>
    </source>
</evidence>
<dbReference type="InterPro" id="IPR001604">
    <property type="entry name" value="Endo_G_ENPP1-like_dom"/>
</dbReference>
<evidence type="ECO:0000256" key="16">
    <source>
        <dbReference type="PIRSR" id="PIRSR640255-2"/>
    </source>
</evidence>
<name>A0A2T6Z9Y2_TUBBO</name>
<evidence type="ECO:0000256" key="14">
    <source>
        <dbReference type="ARBA" id="ARBA00023211"/>
    </source>
</evidence>
<evidence type="ECO:0000256" key="5">
    <source>
        <dbReference type="ARBA" id="ARBA00011738"/>
    </source>
</evidence>
<dbReference type="InterPro" id="IPR040255">
    <property type="entry name" value="Non-specific_endonuclease"/>
</dbReference>
<dbReference type="PANTHER" id="PTHR13966:SF5">
    <property type="entry name" value="ENDONUCLEASE G, MITOCHONDRIAL"/>
    <property type="match status" value="1"/>
</dbReference>
<evidence type="ECO:0000259" key="20">
    <source>
        <dbReference type="SMART" id="SM00892"/>
    </source>
</evidence>
<evidence type="ECO:0000256" key="1">
    <source>
        <dbReference type="ARBA" id="ARBA00001936"/>
    </source>
</evidence>
<dbReference type="InterPro" id="IPR044929">
    <property type="entry name" value="DNA/RNA_non-sp_Endonuclease_sf"/>
</dbReference>
<dbReference type="SUPFAM" id="SSF54060">
    <property type="entry name" value="His-Me finger endonucleases"/>
    <property type="match status" value="1"/>
</dbReference>
<keyword evidence="18" id="KW-0732">Signal</keyword>
<dbReference type="FunFam" id="3.40.570.10:FF:000004">
    <property type="entry name" value="Nuclease 1, mitochondrial"/>
    <property type="match status" value="1"/>
</dbReference>
<feature type="chain" id="PRO_5015514174" description="Endonuclease" evidence="18">
    <location>
        <begin position="21"/>
        <end position="337"/>
    </location>
</feature>
<evidence type="ECO:0000256" key="15">
    <source>
        <dbReference type="PIRSR" id="PIRSR640255-1"/>
    </source>
</evidence>
<dbReference type="InterPro" id="IPR044925">
    <property type="entry name" value="His-Me_finger_sf"/>
</dbReference>
<dbReference type="AlphaFoldDB" id="A0A2T6Z9Y2"/>
<evidence type="ECO:0000259" key="19">
    <source>
        <dbReference type="SMART" id="SM00477"/>
    </source>
</evidence>
<keyword evidence="22" id="KW-1185">Reference proteome</keyword>
<reference evidence="21 22" key="1">
    <citation type="submission" date="2017-04" db="EMBL/GenBank/DDBJ databases">
        <title>Draft genome sequence of Tuber borchii Vittad., a whitish edible truffle.</title>
        <authorList>
            <consortium name="DOE Joint Genome Institute"/>
            <person name="Murat C."/>
            <person name="Kuo A."/>
            <person name="Barry K.W."/>
            <person name="Clum A."/>
            <person name="Dockter R.B."/>
            <person name="Fauchery L."/>
            <person name="Iotti M."/>
            <person name="Kohler A."/>
            <person name="Labutti K."/>
            <person name="Lindquist E.A."/>
            <person name="Lipzen A."/>
            <person name="Ohm R.A."/>
            <person name="Wang M."/>
            <person name="Grigoriev I.V."/>
            <person name="Zambonelli A."/>
            <person name="Martin F.M."/>
        </authorList>
    </citation>
    <scope>NUCLEOTIDE SEQUENCE [LARGE SCALE GENOMIC DNA]</scope>
    <source>
        <strain evidence="21 22">Tbo3840</strain>
    </source>
</reference>
<dbReference type="PANTHER" id="PTHR13966">
    <property type="entry name" value="ENDONUCLEASE RELATED"/>
    <property type="match status" value="1"/>
</dbReference>
<organism evidence="21 22">
    <name type="scientific">Tuber borchii</name>
    <name type="common">White truffle</name>
    <dbReference type="NCBI Taxonomy" id="42251"/>
    <lineage>
        <taxon>Eukaryota</taxon>
        <taxon>Fungi</taxon>
        <taxon>Dikarya</taxon>
        <taxon>Ascomycota</taxon>
        <taxon>Pezizomycotina</taxon>
        <taxon>Pezizomycetes</taxon>
        <taxon>Pezizales</taxon>
        <taxon>Tuberaceae</taxon>
        <taxon>Tuber</taxon>
    </lineage>
</organism>
<accession>A0A2T6Z9Y2</accession>
<dbReference type="GO" id="GO:0000014">
    <property type="term" value="F:single-stranded DNA endodeoxyribonuclease activity"/>
    <property type="evidence" value="ECO:0007669"/>
    <property type="project" value="TreeGrafter"/>
</dbReference>
<dbReference type="STRING" id="42251.A0A2T6Z9Y2"/>
<dbReference type="GO" id="GO:0006401">
    <property type="term" value="P:RNA catabolic process"/>
    <property type="evidence" value="ECO:0007669"/>
    <property type="project" value="UniProtKB-ARBA"/>
</dbReference>
<feature type="binding site" evidence="16">
    <location>
        <position position="187"/>
    </location>
    <ligand>
        <name>Mg(2+)</name>
        <dbReference type="ChEBI" id="CHEBI:18420"/>
        <note>catalytic</note>
    </ligand>
</feature>
<evidence type="ECO:0000256" key="12">
    <source>
        <dbReference type="ARBA" id="ARBA00023128"/>
    </source>
</evidence>
<dbReference type="EC" id="3.1.30.-" evidence="17"/>
<keyword evidence="11" id="KW-0460">Magnesium</keyword>
<sequence>MSKVTLGLIAAASAATGAAATAIYYTTTNQKHVSPAIPTTRGIPVTSGSGIPPLIGVTNASVKAAQLRKQVDPSGLFQYGFPGPVNDLATRTALVSAFDRRTRNPIWVAEHITPESVAAKEGDRHRSKFVEDHDVPEKFRARLNDYRGSGYDRGHQVPAADAKFSQDAMDDTFFLTNMCPQVGAGFNRDYWAHFEDFCRRLTSKYPSVRIVTGPLYLPRRDTDGKYRVSYEVIGNPPNVAVPTHFYKVILAEDGVIGGTVAVGAFVLPNAVIDNSTKLEEFSVPLSIVERASGVEFLSKLPVNRRKELCREIECTIAVRQFDDARKNLAGVPAPGNR</sequence>
<evidence type="ECO:0000256" key="18">
    <source>
        <dbReference type="SAM" id="SignalP"/>
    </source>
</evidence>
<dbReference type="GO" id="GO:0006309">
    <property type="term" value="P:apoptotic DNA fragmentation"/>
    <property type="evidence" value="ECO:0007669"/>
    <property type="project" value="TreeGrafter"/>
</dbReference>
<keyword evidence="13" id="KW-0472">Membrane</keyword>
<evidence type="ECO:0000256" key="11">
    <source>
        <dbReference type="ARBA" id="ARBA00022842"/>
    </source>
</evidence>
<evidence type="ECO:0000256" key="6">
    <source>
        <dbReference type="ARBA" id="ARBA00022722"/>
    </source>
</evidence>
<keyword evidence="7 16" id="KW-0479">Metal-binding</keyword>
<dbReference type="PROSITE" id="PS01070">
    <property type="entry name" value="NUCLEASE_NON_SPEC"/>
    <property type="match status" value="1"/>
</dbReference>
<keyword evidence="10 17" id="KW-0378">Hydrolase</keyword>
<dbReference type="GO" id="GO:0004521">
    <property type="term" value="F:RNA endonuclease activity"/>
    <property type="evidence" value="ECO:0007669"/>
    <property type="project" value="TreeGrafter"/>
</dbReference>
<gene>
    <name evidence="21" type="ORF">B9Z19DRAFT_1069891</name>
</gene>
<evidence type="ECO:0000256" key="13">
    <source>
        <dbReference type="ARBA" id="ARBA00023136"/>
    </source>
</evidence>
<keyword evidence="8 17" id="KW-0255">Endonuclease</keyword>
<evidence type="ECO:0000256" key="17">
    <source>
        <dbReference type="RuleBase" id="RU366055"/>
    </source>
</evidence>
<evidence type="ECO:0000256" key="2">
    <source>
        <dbReference type="ARBA" id="ARBA00001946"/>
    </source>
</evidence>
<dbReference type="InterPro" id="IPR020821">
    <property type="entry name" value="ENPP1-3/EXOG-like_nuc-like"/>
</dbReference>
<dbReference type="Proteomes" id="UP000244722">
    <property type="component" value="Unassembled WGS sequence"/>
</dbReference>
<evidence type="ECO:0000313" key="21">
    <source>
        <dbReference type="EMBL" id="PUU72279.1"/>
    </source>
</evidence>
<evidence type="ECO:0000256" key="9">
    <source>
        <dbReference type="ARBA" id="ARBA00022792"/>
    </source>
</evidence>
<feature type="domain" description="ENPP1-3/EXOG-like endonuclease/phosphodiesterase" evidence="19">
    <location>
        <begin position="91"/>
        <end position="303"/>
    </location>
</feature>
<dbReference type="GO" id="GO:0005634">
    <property type="term" value="C:nucleus"/>
    <property type="evidence" value="ECO:0007669"/>
    <property type="project" value="UniProtKB-ARBA"/>
</dbReference>
<evidence type="ECO:0000256" key="8">
    <source>
        <dbReference type="ARBA" id="ARBA00022759"/>
    </source>
</evidence>
<dbReference type="GO" id="GO:0003676">
    <property type="term" value="F:nucleic acid binding"/>
    <property type="evidence" value="ECO:0007669"/>
    <property type="project" value="InterPro"/>
</dbReference>
<proteinExistence type="inferred from homology"/>
<evidence type="ECO:0000256" key="7">
    <source>
        <dbReference type="ARBA" id="ARBA00022723"/>
    </source>
</evidence>
<comment type="subcellular location">
    <subcellularLocation>
        <location evidence="3">Mitochondrion inner membrane</location>
    </subcellularLocation>
</comment>
<dbReference type="SMART" id="SM00477">
    <property type="entry name" value="NUC"/>
    <property type="match status" value="1"/>
</dbReference>
<dbReference type="SMART" id="SM00892">
    <property type="entry name" value="Endonuclease_NS"/>
    <property type="match status" value="1"/>
</dbReference>
<dbReference type="CDD" id="cd00091">
    <property type="entry name" value="NUC"/>
    <property type="match status" value="1"/>
</dbReference>
<dbReference type="Gene3D" id="3.40.570.10">
    <property type="entry name" value="Extracellular Endonuclease, subunit A"/>
    <property type="match status" value="1"/>
</dbReference>
<dbReference type="GO" id="GO:0046872">
    <property type="term" value="F:metal ion binding"/>
    <property type="evidence" value="ECO:0007669"/>
    <property type="project" value="UniProtKB-KW"/>
</dbReference>
<comment type="similarity">
    <text evidence="4 17">Belongs to the DNA/RNA non-specific endonuclease family.</text>
</comment>
<keyword evidence="9" id="KW-0999">Mitochondrion inner membrane</keyword>
<keyword evidence="14" id="KW-0464">Manganese</keyword>
<comment type="cofactor">
    <cofactor evidence="1">
        <name>Mn(2+)</name>
        <dbReference type="ChEBI" id="CHEBI:29035"/>
    </cofactor>
</comment>
<feature type="active site" description="Proton acceptor" evidence="15">
    <location>
        <position position="155"/>
    </location>
</feature>
<dbReference type="InterPro" id="IPR018524">
    <property type="entry name" value="DNA/RNA_endonuclease_AS"/>
</dbReference>
<dbReference type="OrthoDB" id="5418055at2759"/>
<comment type="caution">
    <text evidence="21">The sequence shown here is derived from an EMBL/GenBank/DDBJ whole genome shotgun (WGS) entry which is preliminary data.</text>
</comment>
<keyword evidence="6 17" id="KW-0540">Nuclease</keyword>
<dbReference type="EMBL" id="NESQ01000604">
    <property type="protein sequence ID" value="PUU72279.1"/>
    <property type="molecule type" value="Genomic_DNA"/>
</dbReference>
<dbReference type="Pfam" id="PF01223">
    <property type="entry name" value="Endonuclease_NS"/>
    <property type="match status" value="1"/>
</dbReference>
<evidence type="ECO:0000256" key="10">
    <source>
        <dbReference type="ARBA" id="ARBA00022801"/>
    </source>
</evidence>
<evidence type="ECO:0000256" key="4">
    <source>
        <dbReference type="ARBA" id="ARBA00010052"/>
    </source>
</evidence>
<evidence type="ECO:0000313" key="22">
    <source>
        <dbReference type="Proteomes" id="UP000244722"/>
    </source>
</evidence>
<comment type="subunit">
    <text evidence="5">Homodimer.</text>
</comment>
<comment type="cofactor">
    <cofactor evidence="2 17">
        <name>Mg(2+)</name>
        <dbReference type="ChEBI" id="CHEBI:18420"/>
    </cofactor>
</comment>
<protein>
    <recommendedName>
        <fullName evidence="17">Endonuclease</fullName>
        <ecNumber evidence="17">3.1.30.-</ecNumber>
    </recommendedName>
</protein>
<dbReference type="GO" id="GO:0005743">
    <property type="term" value="C:mitochondrial inner membrane"/>
    <property type="evidence" value="ECO:0007669"/>
    <property type="project" value="UniProtKB-SubCell"/>
</dbReference>
<keyword evidence="12" id="KW-0496">Mitochondrion</keyword>